<evidence type="ECO:0000256" key="2">
    <source>
        <dbReference type="SAM" id="Phobius"/>
    </source>
</evidence>
<dbReference type="InterPro" id="IPR058581">
    <property type="entry name" value="TM_HPP"/>
</dbReference>
<evidence type="ECO:0000256" key="1">
    <source>
        <dbReference type="SAM" id="MobiDB-lite"/>
    </source>
</evidence>
<feature type="transmembrane region" description="Helical" evidence="2">
    <location>
        <begin position="597"/>
        <end position="620"/>
    </location>
</feature>
<dbReference type="PANTHER" id="PTHR33741:SF5">
    <property type="entry name" value="TRANSMEMBRANE PROTEIN DDB_G0269096-RELATED"/>
    <property type="match status" value="1"/>
</dbReference>
<feature type="transmembrane region" description="Helical" evidence="2">
    <location>
        <begin position="556"/>
        <end position="577"/>
    </location>
</feature>
<feature type="transmembrane region" description="Helical" evidence="2">
    <location>
        <begin position="532"/>
        <end position="549"/>
    </location>
</feature>
<feature type="compositionally biased region" description="Pro residues" evidence="1">
    <location>
        <begin position="278"/>
        <end position="289"/>
    </location>
</feature>
<comment type="caution">
    <text evidence="4">The sequence shown here is derived from an EMBL/GenBank/DDBJ whole genome shotgun (WGS) entry which is preliminary data.</text>
</comment>
<dbReference type="Pfam" id="PF04982">
    <property type="entry name" value="TM_HPP"/>
    <property type="match status" value="1"/>
</dbReference>
<evidence type="ECO:0000313" key="4">
    <source>
        <dbReference type="EMBL" id="GIL60105.1"/>
    </source>
</evidence>
<feature type="transmembrane region" description="Helical" evidence="2">
    <location>
        <begin position="477"/>
        <end position="494"/>
    </location>
</feature>
<organism evidence="4 5">
    <name type="scientific">Volvox africanus</name>
    <dbReference type="NCBI Taxonomy" id="51714"/>
    <lineage>
        <taxon>Eukaryota</taxon>
        <taxon>Viridiplantae</taxon>
        <taxon>Chlorophyta</taxon>
        <taxon>core chlorophytes</taxon>
        <taxon>Chlorophyceae</taxon>
        <taxon>CS clade</taxon>
        <taxon>Chlamydomonadales</taxon>
        <taxon>Volvocaceae</taxon>
        <taxon>Volvox</taxon>
    </lineage>
</organism>
<feature type="domain" description="HPP transmembrane region" evidence="3">
    <location>
        <begin position="472"/>
        <end position="630"/>
    </location>
</feature>
<accession>A0A8J4F3Y7</accession>
<dbReference type="PANTHER" id="PTHR33741">
    <property type="entry name" value="TRANSMEMBRANE PROTEIN DDB_G0269096-RELATED"/>
    <property type="match status" value="1"/>
</dbReference>
<sequence length="636" mass="66651">MNSAHTTLNGAVDTSWRMKGTAPDCPDAARPGTDQKPETFPASPTPVSSVDENPRPQCRTDLLRRALTSPWRRLAPSSTARAEGQAVVERSCHVFGAATITRPVGPAFLADISVSQRIDRRSASSAKSQRSLFTIDGLPEGPAPDPSIQTTNPSAHHITVAIDGGGDGDFSISQHASRSLHRAATALDGVVPRSTDPNGPRRHLLRNQLPQVSSTTGTGFQGSVHHLLRLPGGADAYVQNSHVAALATQHLLPQGCDGAATLAPDGLPPSTESLLVPGPGPTAAPPRAPNPSQLGYDNVRNPMSFDYDPSLTPLEQQPSLLQEQQNCTALPYSGQQYGCTECGGRSTSPADNLHTSGGVGRDVGRCGSGGMERPSPADGNAAADPPYYCDGDDVEVVASEGPFVVLEMKGPRGTPSTRAAATTAFLAGASASPAAPDAAVALAGMSLTLRGRMASYFSKWAGVGDTLMPGDHPVDVFWSWLGAFLSILVVAVLNQYLTPHVSLPLMIASFGASAVLLFGVPASKLAQPRNFLGGQIVSAIVGVLVRLAFMHAPHLVWLSAPLGMSLALAAMQFTRTVHPPGGASALIASSALYIGPWYGFKFILTVFFGCLAMLVVALVVNNFSSRRRYPTYWIGK</sequence>
<feature type="transmembrane region" description="Helical" evidence="2">
    <location>
        <begin position="501"/>
        <end position="520"/>
    </location>
</feature>
<name>A0A8J4F3Y7_9CHLO</name>
<dbReference type="Proteomes" id="UP000747399">
    <property type="component" value="Unassembled WGS sequence"/>
</dbReference>
<dbReference type="EMBL" id="BNCO01000038">
    <property type="protein sequence ID" value="GIL60105.1"/>
    <property type="molecule type" value="Genomic_DNA"/>
</dbReference>
<keyword evidence="5" id="KW-1185">Reference proteome</keyword>
<keyword evidence="2" id="KW-0812">Transmembrane</keyword>
<dbReference type="InterPro" id="IPR007065">
    <property type="entry name" value="HPP"/>
</dbReference>
<protein>
    <recommendedName>
        <fullName evidence="3">HPP transmembrane region domain-containing protein</fullName>
    </recommendedName>
</protein>
<dbReference type="AlphaFoldDB" id="A0A8J4F3Y7"/>
<evidence type="ECO:0000313" key="5">
    <source>
        <dbReference type="Proteomes" id="UP000747399"/>
    </source>
</evidence>
<feature type="region of interest" description="Disordered" evidence="1">
    <location>
        <begin position="1"/>
        <end position="56"/>
    </location>
</feature>
<proteinExistence type="predicted"/>
<keyword evidence="2" id="KW-0472">Membrane</keyword>
<reference evidence="4" key="1">
    <citation type="journal article" date="2021" name="Proc. Natl. Acad. Sci. U.S.A.">
        <title>Three genomes in the algal genus Volvox reveal the fate of a haploid sex-determining region after a transition to homothallism.</title>
        <authorList>
            <person name="Yamamoto K."/>
            <person name="Hamaji T."/>
            <person name="Kawai-Toyooka H."/>
            <person name="Matsuzaki R."/>
            <person name="Takahashi F."/>
            <person name="Nishimura Y."/>
            <person name="Kawachi M."/>
            <person name="Noguchi H."/>
            <person name="Minakuchi Y."/>
            <person name="Umen J.G."/>
            <person name="Toyoda A."/>
            <person name="Nozaki H."/>
        </authorList>
    </citation>
    <scope>NUCLEOTIDE SEQUENCE</scope>
    <source>
        <strain evidence="4">NIES-3780</strain>
    </source>
</reference>
<gene>
    <name evidence="4" type="ORF">Vafri_14747</name>
</gene>
<evidence type="ECO:0000259" key="3">
    <source>
        <dbReference type="Pfam" id="PF04982"/>
    </source>
</evidence>
<feature type="region of interest" description="Disordered" evidence="1">
    <location>
        <begin position="263"/>
        <end position="290"/>
    </location>
</feature>
<keyword evidence="2" id="KW-1133">Transmembrane helix</keyword>